<dbReference type="GO" id="GO:0034626">
    <property type="term" value="P:fatty acid elongation, polyunsaturated fatty acid"/>
    <property type="evidence" value="ECO:0007669"/>
    <property type="project" value="TreeGrafter"/>
</dbReference>
<dbReference type="GO" id="GO:0009922">
    <property type="term" value="F:fatty acid elongase activity"/>
    <property type="evidence" value="ECO:0007669"/>
    <property type="project" value="UniProtKB-EC"/>
</dbReference>
<evidence type="ECO:0000256" key="2">
    <source>
        <dbReference type="ARBA" id="ARBA00007263"/>
    </source>
</evidence>
<keyword evidence="10 12" id="KW-0275">Fatty acid biosynthesis</keyword>
<evidence type="ECO:0000256" key="5">
    <source>
        <dbReference type="ARBA" id="ARBA00022692"/>
    </source>
</evidence>
<dbReference type="AlphaFoldDB" id="A0A813ZFQ4"/>
<evidence type="ECO:0000313" key="14">
    <source>
        <dbReference type="Proteomes" id="UP000663889"/>
    </source>
</evidence>
<dbReference type="GO" id="GO:0042761">
    <property type="term" value="P:very long-chain fatty acid biosynthetic process"/>
    <property type="evidence" value="ECO:0007669"/>
    <property type="project" value="TreeGrafter"/>
</dbReference>
<dbReference type="InterPro" id="IPR002076">
    <property type="entry name" value="ELO_fam"/>
</dbReference>
<feature type="transmembrane region" description="Helical" evidence="12">
    <location>
        <begin position="21"/>
        <end position="39"/>
    </location>
</feature>
<feature type="transmembrane region" description="Helical" evidence="12">
    <location>
        <begin position="60"/>
        <end position="79"/>
    </location>
</feature>
<dbReference type="EC" id="2.3.1.199" evidence="12"/>
<evidence type="ECO:0000256" key="10">
    <source>
        <dbReference type="ARBA" id="ARBA00023160"/>
    </source>
</evidence>
<keyword evidence="8 12" id="KW-0443">Lipid metabolism</keyword>
<dbReference type="GO" id="GO:0005789">
    <property type="term" value="C:endoplasmic reticulum membrane"/>
    <property type="evidence" value="ECO:0007669"/>
    <property type="project" value="TreeGrafter"/>
</dbReference>
<sequence length="249" mass="29016">MCHPDDFVFVPGRTPLTSLKFLVFISIIHFIITCSLEMLMANRTKPINLRRIQRYNNLLIGIYSGVTFLLTNIIAYRDYRFISWNRLLCHRSTPKGSYALIWYIFYLSKLWEFTDIYFVILNKSPVLMHFRWRHQTTSSVVLASLPGDVSYEWATIVSNSVLHTFTYLHFAGVWNAYPILLVLGAWQLIVGLSLSIYGITVGCDGSFYAKLWGLLIYITYTIGYLNKYFHLVDRLRHFISTSRHASKTL</sequence>
<evidence type="ECO:0000256" key="6">
    <source>
        <dbReference type="ARBA" id="ARBA00022832"/>
    </source>
</evidence>
<reference evidence="13" key="1">
    <citation type="submission" date="2021-02" db="EMBL/GenBank/DDBJ databases">
        <authorList>
            <person name="Nowell W R."/>
        </authorList>
    </citation>
    <scope>NUCLEOTIDE SEQUENCE</scope>
</reference>
<evidence type="ECO:0000313" key="13">
    <source>
        <dbReference type="EMBL" id="CAF0898149.1"/>
    </source>
</evidence>
<comment type="caution">
    <text evidence="13">The sequence shown here is derived from an EMBL/GenBank/DDBJ whole genome shotgun (WGS) entry which is preliminary data.</text>
</comment>
<dbReference type="PANTHER" id="PTHR11157:SF134">
    <property type="entry name" value="ELONGATION OF FATTY ACIDS PROTEIN 1-RELATED"/>
    <property type="match status" value="1"/>
</dbReference>
<dbReference type="EMBL" id="CAJNOU010000168">
    <property type="protein sequence ID" value="CAF0898149.1"/>
    <property type="molecule type" value="Genomic_DNA"/>
</dbReference>
<evidence type="ECO:0000256" key="1">
    <source>
        <dbReference type="ARBA" id="ARBA00004141"/>
    </source>
</evidence>
<feature type="transmembrane region" description="Helical" evidence="12">
    <location>
        <begin position="99"/>
        <end position="121"/>
    </location>
</feature>
<keyword evidence="4 12" id="KW-0808">Transferase</keyword>
<keyword evidence="3 12" id="KW-0444">Lipid biosynthesis</keyword>
<dbReference type="PANTHER" id="PTHR11157">
    <property type="entry name" value="FATTY ACID ACYL TRANSFERASE-RELATED"/>
    <property type="match status" value="1"/>
</dbReference>
<evidence type="ECO:0000256" key="8">
    <source>
        <dbReference type="ARBA" id="ARBA00023098"/>
    </source>
</evidence>
<dbReference type="GO" id="GO:0019367">
    <property type="term" value="P:fatty acid elongation, saturated fatty acid"/>
    <property type="evidence" value="ECO:0007669"/>
    <property type="project" value="TreeGrafter"/>
</dbReference>
<evidence type="ECO:0000256" key="3">
    <source>
        <dbReference type="ARBA" id="ARBA00022516"/>
    </source>
</evidence>
<keyword evidence="5 12" id="KW-0812">Transmembrane</keyword>
<evidence type="ECO:0000256" key="12">
    <source>
        <dbReference type="RuleBase" id="RU361115"/>
    </source>
</evidence>
<evidence type="ECO:0000256" key="7">
    <source>
        <dbReference type="ARBA" id="ARBA00022989"/>
    </source>
</evidence>
<comment type="catalytic activity">
    <reaction evidence="11 12">
        <text>a very-long-chain acyl-CoA + malonyl-CoA + H(+) = a very-long-chain 3-oxoacyl-CoA + CO2 + CoA</text>
        <dbReference type="Rhea" id="RHEA:32727"/>
        <dbReference type="ChEBI" id="CHEBI:15378"/>
        <dbReference type="ChEBI" id="CHEBI:16526"/>
        <dbReference type="ChEBI" id="CHEBI:57287"/>
        <dbReference type="ChEBI" id="CHEBI:57384"/>
        <dbReference type="ChEBI" id="CHEBI:90725"/>
        <dbReference type="ChEBI" id="CHEBI:90736"/>
        <dbReference type="EC" id="2.3.1.199"/>
    </reaction>
</comment>
<evidence type="ECO:0000256" key="9">
    <source>
        <dbReference type="ARBA" id="ARBA00023136"/>
    </source>
</evidence>
<feature type="transmembrane region" description="Helical" evidence="12">
    <location>
        <begin position="179"/>
        <end position="199"/>
    </location>
</feature>
<keyword evidence="6 12" id="KW-0276">Fatty acid metabolism</keyword>
<organism evidence="13 14">
    <name type="scientific">Rotaria sordida</name>
    <dbReference type="NCBI Taxonomy" id="392033"/>
    <lineage>
        <taxon>Eukaryota</taxon>
        <taxon>Metazoa</taxon>
        <taxon>Spiralia</taxon>
        <taxon>Gnathifera</taxon>
        <taxon>Rotifera</taxon>
        <taxon>Eurotatoria</taxon>
        <taxon>Bdelloidea</taxon>
        <taxon>Philodinida</taxon>
        <taxon>Philodinidae</taxon>
        <taxon>Rotaria</taxon>
    </lineage>
</organism>
<name>A0A813ZFQ4_9BILA</name>
<keyword evidence="7 12" id="KW-1133">Transmembrane helix</keyword>
<evidence type="ECO:0000256" key="4">
    <source>
        <dbReference type="ARBA" id="ARBA00022679"/>
    </source>
</evidence>
<comment type="subcellular location">
    <subcellularLocation>
        <location evidence="1">Membrane</location>
        <topology evidence="1">Multi-pass membrane protein</topology>
    </subcellularLocation>
</comment>
<evidence type="ECO:0000256" key="11">
    <source>
        <dbReference type="ARBA" id="ARBA00047375"/>
    </source>
</evidence>
<dbReference type="GO" id="GO:0030148">
    <property type="term" value="P:sphingolipid biosynthetic process"/>
    <property type="evidence" value="ECO:0007669"/>
    <property type="project" value="TreeGrafter"/>
</dbReference>
<keyword evidence="9 12" id="KW-0472">Membrane</keyword>
<dbReference type="Pfam" id="PF01151">
    <property type="entry name" value="ELO"/>
    <property type="match status" value="1"/>
</dbReference>
<dbReference type="GO" id="GO:0034625">
    <property type="term" value="P:fatty acid elongation, monounsaturated fatty acid"/>
    <property type="evidence" value="ECO:0007669"/>
    <property type="project" value="TreeGrafter"/>
</dbReference>
<gene>
    <name evidence="13" type="ORF">SEV965_LOCUS5493</name>
</gene>
<feature type="transmembrane region" description="Helical" evidence="12">
    <location>
        <begin position="211"/>
        <end position="229"/>
    </location>
</feature>
<protein>
    <recommendedName>
        <fullName evidence="12">Elongation of very long chain fatty acids protein</fullName>
        <ecNumber evidence="12">2.3.1.199</ecNumber>
    </recommendedName>
    <alternativeName>
        <fullName evidence="12">Very-long-chain 3-oxoacyl-CoA synthase</fullName>
    </alternativeName>
</protein>
<comment type="similarity">
    <text evidence="2 12">Belongs to the ELO family.</text>
</comment>
<dbReference type="Proteomes" id="UP000663889">
    <property type="component" value="Unassembled WGS sequence"/>
</dbReference>
<accession>A0A813ZFQ4</accession>
<proteinExistence type="inferred from homology"/>